<evidence type="ECO:0000259" key="5">
    <source>
        <dbReference type="PROSITE" id="PS50118"/>
    </source>
</evidence>
<evidence type="ECO:0000313" key="6">
    <source>
        <dbReference type="EMBL" id="TEB39119.1"/>
    </source>
</evidence>
<dbReference type="PROSITE" id="PS50118">
    <property type="entry name" value="HMG_BOX_2"/>
    <property type="match status" value="1"/>
</dbReference>
<keyword evidence="7" id="KW-1185">Reference proteome</keyword>
<dbReference type="CDD" id="cd01389">
    <property type="entry name" value="HMG-box_ROX1-like"/>
    <property type="match status" value="1"/>
</dbReference>
<dbReference type="AlphaFoldDB" id="A0A4Y7TZV5"/>
<gene>
    <name evidence="6" type="ORF">FA13DRAFT_441518</name>
</gene>
<feature type="compositionally biased region" description="Basic and acidic residues" evidence="4">
    <location>
        <begin position="91"/>
        <end position="101"/>
    </location>
</feature>
<comment type="caution">
    <text evidence="6">The sequence shown here is derived from an EMBL/GenBank/DDBJ whole genome shotgun (WGS) entry which is preliminary data.</text>
</comment>
<dbReference type="Gene3D" id="1.10.30.10">
    <property type="entry name" value="High mobility group box domain"/>
    <property type="match status" value="1"/>
</dbReference>
<name>A0A4Y7TZV5_COPMI</name>
<keyword evidence="2 3" id="KW-0539">Nucleus</keyword>
<feature type="region of interest" description="Disordered" evidence="4">
    <location>
        <begin position="1"/>
        <end position="40"/>
    </location>
</feature>
<evidence type="ECO:0000256" key="2">
    <source>
        <dbReference type="ARBA" id="ARBA00023242"/>
    </source>
</evidence>
<evidence type="ECO:0000256" key="1">
    <source>
        <dbReference type="ARBA" id="ARBA00023125"/>
    </source>
</evidence>
<reference evidence="6 7" key="1">
    <citation type="journal article" date="2019" name="Nat. Ecol. Evol.">
        <title>Megaphylogeny resolves global patterns of mushroom evolution.</title>
        <authorList>
            <person name="Varga T."/>
            <person name="Krizsan K."/>
            <person name="Foldi C."/>
            <person name="Dima B."/>
            <person name="Sanchez-Garcia M."/>
            <person name="Sanchez-Ramirez S."/>
            <person name="Szollosi G.J."/>
            <person name="Szarkandi J.G."/>
            <person name="Papp V."/>
            <person name="Albert L."/>
            <person name="Andreopoulos W."/>
            <person name="Angelini C."/>
            <person name="Antonin V."/>
            <person name="Barry K.W."/>
            <person name="Bougher N.L."/>
            <person name="Buchanan P."/>
            <person name="Buyck B."/>
            <person name="Bense V."/>
            <person name="Catcheside P."/>
            <person name="Chovatia M."/>
            <person name="Cooper J."/>
            <person name="Damon W."/>
            <person name="Desjardin D."/>
            <person name="Finy P."/>
            <person name="Geml J."/>
            <person name="Haridas S."/>
            <person name="Hughes K."/>
            <person name="Justo A."/>
            <person name="Karasinski D."/>
            <person name="Kautmanova I."/>
            <person name="Kiss B."/>
            <person name="Kocsube S."/>
            <person name="Kotiranta H."/>
            <person name="LaButti K.M."/>
            <person name="Lechner B.E."/>
            <person name="Liimatainen K."/>
            <person name="Lipzen A."/>
            <person name="Lukacs Z."/>
            <person name="Mihaltcheva S."/>
            <person name="Morgado L.N."/>
            <person name="Niskanen T."/>
            <person name="Noordeloos M.E."/>
            <person name="Ohm R.A."/>
            <person name="Ortiz-Santana B."/>
            <person name="Ovrebo C."/>
            <person name="Racz N."/>
            <person name="Riley R."/>
            <person name="Savchenko A."/>
            <person name="Shiryaev A."/>
            <person name="Soop K."/>
            <person name="Spirin V."/>
            <person name="Szebenyi C."/>
            <person name="Tomsovsky M."/>
            <person name="Tulloss R.E."/>
            <person name="Uehling J."/>
            <person name="Grigoriev I.V."/>
            <person name="Vagvolgyi C."/>
            <person name="Papp T."/>
            <person name="Martin F.M."/>
            <person name="Miettinen O."/>
            <person name="Hibbett D.S."/>
            <person name="Nagy L.G."/>
        </authorList>
    </citation>
    <scope>NUCLEOTIDE SEQUENCE [LARGE SCALE GENOMIC DNA]</scope>
    <source>
        <strain evidence="6 7">FP101781</strain>
    </source>
</reference>
<organism evidence="6 7">
    <name type="scientific">Coprinellus micaceus</name>
    <name type="common">Glistening ink-cap mushroom</name>
    <name type="synonym">Coprinus micaceus</name>
    <dbReference type="NCBI Taxonomy" id="71717"/>
    <lineage>
        <taxon>Eukaryota</taxon>
        <taxon>Fungi</taxon>
        <taxon>Dikarya</taxon>
        <taxon>Basidiomycota</taxon>
        <taxon>Agaricomycotina</taxon>
        <taxon>Agaricomycetes</taxon>
        <taxon>Agaricomycetidae</taxon>
        <taxon>Agaricales</taxon>
        <taxon>Agaricineae</taxon>
        <taxon>Psathyrellaceae</taxon>
        <taxon>Coprinellus</taxon>
    </lineage>
</organism>
<evidence type="ECO:0000256" key="4">
    <source>
        <dbReference type="SAM" id="MobiDB-lite"/>
    </source>
</evidence>
<proteinExistence type="predicted"/>
<evidence type="ECO:0000256" key="3">
    <source>
        <dbReference type="PROSITE-ProRule" id="PRU00267"/>
    </source>
</evidence>
<dbReference type="Pfam" id="PF00505">
    <property type="entry name" value="HMG_box"/>
    <property type="match status" value="1"/>
</dbReference>
<protein>
    <recommendedName>
        <fullName evidence="5">HMG box domain-containing protein</fullName>
    </recommendedName>
</protein>
<dbReference type="Proteomes" id="UP000298030">
    <property type="component" value="Unassembled WGS sequence"/>
</dbReference>
<dbReference type="STRING" id="71717.A0A4Y7TZV5"/>
<dbReference type="InterPro" id="IPR051356">
    <property type="entry name" value="SOX/SOX-like_TF"/>
</dbReference>
<feature type="region of interest" description="Disordered" evidence="4">
    <location>
        <begin position="91"/>
        <end position="124"/>
    </location>
</feature>
<dbReference type="PANTHER" id="PTHR45789">
    <property type="entry name" value="FI18025P1"/>
    <property type="match status" value="1"/>
</dbReference>
<dbReference type="SMART" id="SM00398">
    <property type="entry name" value="HMG"/>
    <property type="match status" value="1"/>
</dbReference>
<dbReference type="PANTHER" id="PTHR45789:SF2">
    <property type="entry name" value="FI18025P1"/>
    <property type="match status" value="1"/>
</dbReference>
<dbReference type="InterPro" id="IPR009071">
    <property type="entry name" value="HMG_box_dom"/>
</dbReference>
<dbReference type="GO" id="GO:0005634">
    <property type="term" value="C:nucleus"/>
    <property type="evidence" value="ECO:0007669"/>
    <property type="project" value="UniProtKB-UniRule"/>
</dbReference>
<feature type="DNA-binding region" description="HMG box" evidence="3">
    <location>
        <begin position="38"/>
        <end position="107"/>
    </location>
</feature>
<accession>A0A4Y7TZV5</accession>
<keyword evidence="1 3" id="KW-0238">DNA-binding</keyword>
<sequence length="407" mass="45265">MVLDGDISFQSPDVSPRLPEDIKPSSSKLPRKTSEKRIPRPRNAFMIFRSAFWKEQKINPTVERDHRHISRIIGHYWNRMSEQERDKWRAKAQQEKDEHTKNYPGYVFSPTPRTKKPVRRKVKRNGPEDIKRCETVADLLLMGKQGEDLAEAIRAIKVSRTFEGEDLPTLPISDASSSSTGYWSGSDFSGSDFEDPPFRSPLLPPSSLHSTPIATLSFLSPETSPIVETFSRAQSLPCSQPVAPESTYPDPEPRHIIAAGQSSTSQLFETSLFQTTAAPSPQGYELESSNQYFTHSANSFDTLDSIGYPTARSPTTYTGFYSASAEFPLCDPTTVPPLPAPGSSYGLPMHTPRSPSPEPDYYTASTRLPAVDGTMVESLPLAETPARIIAEPVHFKDPFPSAEPRVF</sequence>
<dbReference type="GO" id="GO:0000981">
    <property type="term" value="F:DNA-binding transcription factor activity, RNA polymerase II-specific"/>
    <property type="evidence" value="ECO:0007669"/>
    <property type="project" value="TreeGrafter"/>
</dbReference>
<feature type="compositionally biased region" description="Basic residues" evidence="4">
    <location>
        <begin position="113"/>
        <end position="124"/>
    </location>
</feature>
<dbReference type="InterPro" id="IPR036910">
    <property type="entry name" value="HMG_box_dom_sf"/>
</dbReference>
<dbReference type="SUPFAM" id="SSF47095">
    <property type="entry name" value="HMG-box"/>
    <property type="match status" value="1"/>
</dbReference>
<dbReference type="OrthoDB" id="6247875at2759"/>
<dbReference type="GO" id="GO:0000978">
    <property type="term" value="F:RNA polymerase II cis-regulatory region sequence-specific DNA binding"/>
    <property type="evidence" value="ECO:0007669"/>
    <property type="project" value="TreeGrafter"/>
</dbReference>
<dbReference type="EMBL" id="QPFP01000002">
    <property type="protein sequence ID" value="TEB39119.1"/>
    <property type="molecule type" value="Genomic_DNA"/>
</dbReference>
<evidence type="ECO:0000313" key="7">
    <source>
        <dbReference type="Proteomes" id="UP000298030"/>
    </source>
</evidence>
<feature type="domain" description="HMG box" evidence="5">
    <location>
        <begin position="38"/>
        <end position="107"/>
    </location>
</feature>